<protein>
    <submittedName>
        <fullName evidence="1">RtcB family protein</fullName>
        <ecNumber evidence="1">6.5.1.8</ecNumber>
    </submittedName>
</protein>
<comment type="caution">
    <text evidence="1">The sequence shown here is derived from an EMBL/GenBank/DDBJ whole genome shotgun (WGS) entry which is preliminary data.</text>
</comment>
<evidence type="ECO:0000313" key="1">
    <source>
        <dbReference type="EMBL" id="MFB6491542.1"/>
    </source>
</evidence>
<keyword evidence="1" id="KW-0436">Ligase</keyword>
<dbReference type="EC" id="6.5.1.8" evidence="1"/>
<reference evidence="1" key="1">
    <citation type="submission" date="2024-07" db="EMBL/GenBank/DDBJ databases">
        <title>Metagenome and Metagenome-Assembled Genomes of Archaea from a hot spring from the geothermal field of Los Azufres, Mexico.</title>
        <authorList>
            <person name="Marin-Paredes R."/>
            <person name="Martinez-Romero E."/>
            <person name="Servin-Garciduenas L.E."/>
        </authorList>
    </citation>
    <scope>NUCLEOTIDE SEQUENCE</scope>
</reference>
<evidence type="ECO:0000313" key="2">
    <source>
        <dbReference type="Proteomes" id="UP000033636"/>
    </source>
</evidence>
<organism evidence="1 2">
    <name type="scientific">Thermoproteus sp. AZ2</name>
    <dbReference type="NCBI Taxonomy" id="1609232"/>
    <lineage>
        <taxon>Archaea</taxon>
        <taxon>Thermoproteota</taxon>
        <taxon>Thermoprotei</taxon>
        <taxon>Thermoproteales</taxon>
        <taxon>Thermoproteaceae</taxon>
        <taxon>Thermoproteus</taxon>
    </lineage>
</organism>
<dbReference type="Proteomes" id="UP000033636">
    <property type="component" value="Unassembled WGS sequence"/>
</dbReference>
<proteinExistence type="predicted"/>
<sequence length="483" mass="53825">MAPPLRRISDYVWEIPQNYKQCMKVPVRIFADERLLEKMKTDMTLEQGANVACLPGIYRWSIVLPDAHQGYGFPIGGVAAVDAEEGVISPGGIGYDINCGVRVLRTNLTEKEVRPKLKELVDEIFRLVPPGVGETGHLRLSVSEFDRAIAEGVEWAIQKGFGWPEDKEFIEQRGSWDLADPSKVSERAKNRGKDQLGTLGSGNHFLEIQVVDKIFDEKVAKVFGIEQEGQVVVMIHTGSRGFGHQVATDYLMIMERKMREWGLRLPDRELAAAPLKDKVAEDYIKAMAAAANFAWTNRQIIMHWVREAFKRVFGSLEKVGLEIVYDVAHNIAKLEEHVVDEKGTVKKVWVHRKGATRAFPPGRPEIPAKYREVGQPVLIPGSMGTASWILVGTPDAMSLTFGTAPHGAGRVLSREAAVRSFPPQRVRGELEKRGIIVRSAETEVISEEAPEAYKNVDMVVEVAHQVGFSRKVSRHRPIGVVKG</sequence>
<dbReference type="EMBL" id="JZWT02000048">
    <property type="protein sequence ID" value="MFB6491542.1"/>
    <property type="molecule type" value="Genomic_DNA"/>
</dbReference>
<gene>
    <name evidence="1" type="ORF">TU35_010010</name>
</gene>
<name>A0ACC6V3N0_9CREN</name>
<accession>A0ACC6V3N0</accession>